<dbReference type="PANTHER" id="PTHR10194:SF142">
    <property type="entry name" value="NEUROFIBROMIN"/>
    <property type="match status" value="1"/>
</dbReference>
<dbReference type="InterPro" id="IPR008936">
    <property type="entry name" value="Rho_GTPase_activation_prot"/>
</dbReference>
<dbReference type="SUPFAM" id="SSF48371">
    <property type="entry name" value="ARM repeat"/>
    <property type="match status" value="2"/>
</dbReference>
<accession>A0A8H8RAF9</accession>
<dbReference type="InterPro" id="IPR001251">
    <property type="entry name" value="CRAL-TRIO_dom"/>
</dbReference>
<dbReference type="OrthoDB" id="28245at2759"/>
<dbReference type="RefSeq" id="XP_031009733.1">
    <property type="nucleotide sequence ID" value="XM_031145168.1"/>
</dbReference>
<dbReference type="Pfam" id="PF13716">
    <property type="entry name" value="CRAL_TRIO_2"/>
    <property type="match status" value="1"/>
</dbReference>
<dbReference type="PROSITE" id="PS50018">
    <property type="entry name" value="RAS_GTPASE_ACTIV_2"/>
    <property type="match status" value="1"/>
</dbReference>
<keyword evidence="6" id="KW-1185">Reference proteome</keyword>
<name>A0A8H8RAF9_9HELO</name>
<evidence type="ECO:0000313" key="6">
    <source>
        <dbReference type="Proteomes" id="UP000431533"/>
    </source>
</evidence>
<dbReference type="InterPro" id="IPR039360">
    <property type="entry name" value="Ras_GTPase"/>
</dbReference>
<keyword evidence="1" id="KW-0343">GTPase activation</keyword>
<evidence type="ECO:0000256" key="3">
    <source>
        <dbReference type="SAM" id="MobiDB-lite"/>
    </source>
</evidence>
<dbReference type="GO" id="GO:0005096">
    <property type="term" value="F:GTPase activator activity"/>
    <property type="evidence" value="ECO:0007669"/>
    <property type="project" value="UniProtKB-KW"/>
</dbReference>
<dbReference type="Gene3D" id="2.30.29.30">
    <property type="entry name" value="Pleckstrin-homology domain (PH domain)/Phosphotyrosine-binding domain (PTB)"/>
    <property type="match status" value="1"/>
</dbReference>
<dbReference type="InterPro" id="IPR036865">
    <property type="entry name" value="CRAL-TRIO_dom_sf"/>
</dbReference>
<dbReference type="Gene3D" id="1.10.506.10">
    <property type="entry name" value="GTPase Activation - p120gap, domain 1"/>
    <property type="match status" value="2"/>
</dbReference>
<dbReference type="CDD" id="cd05392">
    <property type="entry name" value="RasGAP_Neurofibromin_like"/>
    <property type="match status" value="1"/>
</dbReference>
<dbReference type="SUPFAM" id="SSF48350">
    <property type="entry name" value="GTPase activation domain, GAP"/>
    <property type="match status" value="1"/>
</dbReference>
<feature type="domain" description="Ras-GAP" evidence="4">
    <location>
        <begin position="1093"/>
        <end position="1286"/>
    </location>
</feature>
<comment type="caution">
    <text evidence="5">The sequence shown here is derived from an EMBL/GenBank/DDBJ whole genome shotgun (WGS) entry which is preliminary data.</text>
</comment>
<dbReference type="GO" id="GO:0007165">
    <property type="term" value="P:signal transduction"/>
    <property type="evidence" value="ECO:0007669"/>
    <property type="project" value="UniProtKB-ARBA"/>
</dbReference>
<reference evidence="5 6" key="1">
    <citation type="submission" date="2018-05" db="EMBL/GenBank/DDBJ databases">
        <title>Genome sequencing and assembly of the regulated plant pathogen Lachnellula willkommii and related sister species for the development of diagnostic species identification markers.</title>
        <authorList>
            <person name="Giroux E."/>
            <person name="Bilodeau G."/>
        </authorList>
    </citation>
    <scope>NUCLEOTIDE SEQUENCE [LARGE SCALE GENOMIC DNA]</scope>
    <source>
        <strain evidence="5 6">CBS 185.66</strain>
    </source>
</reference>
<dbReference type="InterPro" id="IPR011993">
    <property type="entry name" value="PH-like_dom_sf"/>
</dbReference>
<dbReference type="PANTHER" id="PTHR10194">
    <property type="entry name" value="RAS GTPASE-ACTIVATING PROTEINS"/>
    <property type="match status" value="1"/>
</dbReference>
<evidence type="ECO:0000256" key="2">
    <source>
        <dbReference type="ARBA" id="ARBA00022553"/>
    </source>
</evidence>
<sequence>MNGDLNLVVTLVDRLTTRLPHRTGSTSGDFAQDEIVVLTRSTLVGVSVSCIGDVVNTLVHLLENLSKSYKGIHTHPIHVLHSELYILDLLAESCATHWDGVNPSPGASNGDDSQSSDSEPSDSEEGFKHSSSSRWHGQRRRATRNALLARNNPPGPLPDGTVKRLLDVVKVFSKPIPEDYVLPTSNILDEDFRLETEIYPGQDNATSTNGHLGDTEASELLLDKTDAIDAHIRRIIEYVSFSNWPRVLEYLKHSLLHAARPTAGSAVQTAFAPEDDRSALITFKFISTFWVDSHKLGIVIQELCGTFLHLRKCFQATVAIVVPLLITRWLERNPDEFIDLHSMHKRLDGGAETLFDMTNTMFDGGKRKALLYPFQTSLILLLPDVFEVASNMRDVKSSSISKKVSFLEMLRKALRNRNETPIFCMTIVLRAARHFDPDSDAAILSYAFDIQEEVREAVFRRTTADIDSPYIDNTLMTATFVSLTHINFEHCVESLAPLCLASNAPHNFKLSAMAACTHFARQPNAREYQPLFEQVADFIRVNLIRPSARPRDSYPVEQYTLLKPHGNATSDIIFSILTFLEASPRTLRAGTHPGSPAWYRFVEDILDSFVFYLVSDDDRIRKMACTVARKLLISGARPIEYQSENFDIQAYRHTFWKSTSTLLIALCEKLLNDCDDKHSSLKFIHDYLESRLVLLKDFKYPSPTIIAAWEIVFDAWLKLSKQIFSSSAEPTEEKTLVEWRNYSGFLASVGGTCVSDRTPAPEDSQLAGLRWIDKVSPENSDDTLLTIYLKQSVQLLASNNVRIREATRETLSTELASALYLPLFETLETELEVLFDSPRTNTSLSIESRVIFAEQASALLKSTVDKLGGPADAGASLSIDKKELLNLRHDVRIRNQLLEIVFSWIARPGTPNDAIHAAGARADEILRLQKDLDRACLKALADLTYRLPLQPAEGQTDADTSDLKSQMFHTYFNRFLSLLNYESTDLGRNGVRSITTANDESMTTPELAITALSNLLSANIDVGLKHSLGIGYHEDLDIRTAFVKVLCNILIQGAEFNNLSDVAVNEKYDELLELLINDMDLTIALCDACPSTEVDEMTISLLNIFDSRGLGFVLLEALIEHEVDETESEAELLRRNCVATKMLSVYAKWKGAAYLKATLQKVLERLVHTSKDLDLELDPARTASVEELQKNALQLRVVTKVFIDDICNSAVHIPVSFRRICSIISSAVMKRFPEAKFTAVGAFIFLRFFCPAIVAPDVEGLISSPPSKEMRRGLLLIAKVVQNLANNVLFGAKEPYMFPLNDFLTQNIYRVTTFLREISVPPDVVDPAIDSESFDFGSCVALHRFLYDHWDHVRQKIVFHERKGAFITTLDVGTGQIPILDSLRKLISNLGPPPMDVSWNRPATSQNSPPSYSRFQHFMLRNAGRNTESLASTRSIYDGGESKDGLPMICIILRNIDTEAVDYELLLFGYLKIASRMWHRPFGILIDATCYNGQNEPQDALFRKLDLLTPSELSRQLQKVFVYNMNSAFRKCFRRILRLAAKSEISAFHPTKVDYYMIGSLQDLQAHFHLSQLHLPKETISVVTDTRFVFQPITRLSKTKGKVEVVIKVGSQFIQVTSTKKQEVVPGLRMSATVNDIFRLSEVDEAPTSIQTEDDTAFGLRTENGKIVMYFTSPRKIDILQAIRGAKAKYGKELRTLKSFERLLRPQDVPGTLLNIALTNMASSDQVLRLASYNLLCALCRAFKFATDSKFLGAKELCVPLHPSRFIVDISQQLAQSEPQLTADFLNEFFVGWESFPYSQRPLSLAYMAPWLPGLRTSLIPTDDDSDKAREKVAAIFRKLIDVAISDIVLSTTLEQSVWPAICRDEIYTDIFLEEVSKAALAFGLDDERTEILGSVVASLGTITIRGKLLSRLRKALNRTSLRPSRHLPDNTVWNEICVLLRLCLSASFDSGIQSQLYLPELFHLVTMLANTGSTNVRLMVHRLLVNTIHAICTTFPLEENKHARLKVLLLSLSEPRNDSLFNLSIREGASISSSQDSGIPALNATESLAILLSEVSTIAATTVDMSNAWRSRWMSLVASTAFQSNPAIQPRAFTVMGCLAREDVDDDLLYQVLVALRNSMTRFMDEGDSEMLIAIVTSLTKLMDKLPPASRYGMQLFWLALSLVRLVPLPLFNSTALFLEAVVSNLAKSGDFKDGQMVTTLLQGRLPLEDAALQLDEIYGIHFNFENFHFAVLACLVKGLTDTTTRATAIRVFTTFLEITNANSLSGIRFPRDLTCVPYLAILVGRAMTPHEVKNNVWVSGWAHLGEKVTPEEVYRMIESVSIKDKELLLNLVISIVDFRYLEDSIQNRGLLWINRVAVKRPNIVLHLCAPVIRILDEVLMSCQNPVTLESAHQLMRTMTSSPRFSDAMDTAEMLEDVLDGIGFGGLWRSSTFHSQNEHERQCTALTDKLIEVSSCTEAL</sequence>
<dbReference type="GeneID" id="41980372"/>
<dbReference type="InterPro" id="IPR023152">
    <property type="entry name" value="RasGAP_CS"/>
</dbReference>
<dbReference type="Pfam" id="PF00616">
    <property type="entry name" value="RasGAP"/>
    <property type="match status" value="2"/>
</dbReference>
<dbReference type="InterPro" id="IPR016024">
    <property type="entry name" value="ARM-type_fold"/>
</dbReference>
<dbReference type="PROSITE" id="PS00509">
    <property type="entry name" value="RAS_GTPASE_ACTIV_1"/>
    <property type="match status" value="1"/>
</dbReference>
<feature type="region of interest" description="Disordered" evidence="3">
    <location>
        <begin position="101"/>
        <end position="159"/>
    </location>
</feature>
<dbReference type="EMBL" id="QGMH01000002">
    <property type="protein sequence ID" value="TVY30949.1"/>
    <property type="molecule type" value="Genomic_DNA"/>
</dbReference>
<evidence type="ECO:0000313" key="5">
    <source>
        <dbReference type="EMBL" id="TVY30949.1"/>
    </source>
</evidence>
<protein>
    <submittedName>
        <fullName evidence="5">Neurofibromin</fullName>
    </submittedName>
</protein>
<organism evidence="5 6">
    <name type="scientific">Lachnellula hyalina</name>
    <dbReference type="NCBI Taxonomy" id="1316788"/>
    <lineage>
        <taxon>Eukaryota</taxon>
        <taxon>Fungi</taxon>
        <taxon>Dikarya</taxon>
        <taxon>Ascomycota</taxon>
        <taxon>Pezizomycotina</taxon>
        <taxon>Leotiomycetes</taxon>
        <taxon>Helotiales</taxon>
        <taxon>Lachnaceae</taxon>
        <taxon>Lachnellula</taxon>
    </lineage>
</organism>
<dbReference type="InterPro" id="IPR054071">
    <property type="entry name" value="PH_NF1"/>
</dbReference>
<dbReference type="Proteomes" id="UP000431533">
    <property type="component" value="Unassembled WGS sequence"/>
</dbReference>
<gene>
    <name evidence="5" type="primary">Nf1</name>
    <name evidence="5" type="ORF">LHYA1_G000174</name>
</gene>
<evidence type="ECO:0000259" key="4">
    <source>
        <dbReference type="PROSITE" id="PS50018"/>
    </source>
</evidence>
<evidence type="ECO:0000256" key="1">
    <source>
        <dbReference type="ARBA" id="ARBA00022468"/>
    </source>
</evidence>
<keyword evidence="2" id="KW-0597">Phosphoprotein</keyword>
<dbReference type="Pfam" id="PF21877">
    <property type="entry name" value="PH_NF1"/>
    <property type="match status" value="1"/>
</dbReference>
<dbReference type="Gene3D" id="3.40.525.10">
    <property type="entry name" value="CRAL-TRIO lipid binding domain"/>
    <property type="match status" value="1"/>
</dbReference>
<proteinExistence type="predicted"/>
<dbReference type="SMART" id="SM00323">
    <property type="entry name" value="RasGAP"/>
    <property type="match status" value="1"/>
</dbReference>
<dbReference type="InterPro" id="IPR001936">
    <property type="entry name" value="RasGAP_dom"/>
</dbReference>